<dbReference type="PANTHER" id="PTHR31325">
    <property type="entry name" value="OS01G0798800 PROTEIN-RELATED"/>
    <property type="match status" value="1"/>
</dbReference>
<name>A0A835B7D6_9POAL</name>
<feature type="region of interest" description="Disordered" evidence="1">
    <location>
        <begin position="815"/>
        <end position="861"/>
    </location>
</feature>
<evidence type="ECO:0000259" key="3">
    <source>
        <dbReference type="Pfam" id="PF13968"/>
    </source>
</evidence>
<feature type="compositionally biased region" description="Acidic residues" evidence="1">
    <location>
        <begin position="851"/>
        <end position="861"/>
    </location>
</feature>
<feature type="transmembrane region" description="Helical" evidence="2">
    <location>
        <begin position="447"/>
        <end position="465"/>
    </location>
</feature>
<dbReference type="EMBL" id="JACEFO010001972">
    <property type="protein sequence ID" value="KAF8690419.1"/>
    <property type="molecule type" value="Genomic_DNA"/>
</dbReference>
<evidence type="ECO:0000256" key="1">
    <source>
        <dbReference type="SAM" id="MobiDB-lite"/>
    </source>
</evidence>
<keyword evidence="2" id="KW-1133">Transmembrane helix</keyword>
<keyword evidence="5" id="KW-1185">Reference proteome</keyword>
<dbReference type="OrthoDB" id="1689146at2759"/>
<accession>A0A835B7D6</accession>
<dbReference type="AlphaFoldDB" id="A0A835B7D6"/>
<evidence type="ECO:0000256" key="2">
    <source>
        <dbReference type="SAM" id="Phobius"/>
    </source>
</evidence>
<reference evidence="4" key="1">
    <citation type="submission" date="2020-07" db="EMBL/GenBank/DDBJ databases">
        <title>Genome sequence and genetic diversity analysis of an under-domesticated orphan crop, white fonio (Digitaria exilis).</title>
        <authorList>
            <person name="Bennetzen J.L."/>
            <person name="Chen S."/>
            <person name="Ma X."/>
            <person name="Wang X."/>
            <person name="Yssel A.E.J."/>
            <person name="Chaluvadi S.R."/>
            <person name="Johnson M."/>
            <person name="Gangashetty P."/>
            <person name="Hamidou F."/>
            <person name="Sanogo M.D."/>
            <person name="Zwaenepoel A."/>
            <person name="Wallace J."/>
            <person name="Van De Peer Y."/>
            <person name="Van Deynze A."/>
        </authorList>
    </citation>
    <scope>NUCLEOTIDE SEQUENCE</scope>
    <source>
        <tissue evidence="4">Leaves</tissue>
    </source>
</reference>
<gene>
    <name evidence="4" type="ORF">HU200_040770</name>
</gene>
<evidence type="ECO:0000313" key="5">
    <source>
        <dbReference type="Proteomes" id="UP000636709"/>
    </source>
</evidence>
<dbReference type="Proteomes" id="UP000636709">
    <property type="component" value="Unassembled WGS sequence"/>
</dbReference>
<protein>
    <recommendedName>
        <fullName evidence="3">DUF4220 domain-containing protein</fullName>
    </recommendedName>
</protein>
<organism evidence="4 5">
    <name type="scientific">Digitaria exilis</name>
    <dbReference type="NCBI Taxonomy" id="1010633"/>
    <lineage>
        <taxon>Eukaryota</taxon>
        <taxon>Viridiplantae</taxon>
        <taxon>Streptophyta</taxon>
        <taxon>Embryophyta</taxon>
        <taxon>Tracheophyta</taxon>
        <taxon>Spermatophyta</taxon>
        <taxon>Magnoliopsida</taxon>
        <taxon>Liliopsida</taxon>
        <taxon>Poales</taxon>
        <taxon>Poaceae</taxon>
        <taxon>PACMAD clade</taxon>
        <taxon>Panicoideae</taxon>
        <taxon>Panicodae</taxon>
        <taxon>Paniceae</taxon>
        <taxon>Anthephorinae</taxon>
        <taxon>Digitaria</taxon>
    </lineage>
</organism>
<comment type="caution">
    <text evidence="4">The sequence shown here is derived from an EMBL/GenBank/DDBJ whole genome shotgun (WGS) entry which is preliminary data.</text>
</comment>
<dbReference type="Pfam" id="PF04578">
    <property type="entry name" value="DUF594"/>
    <property type="match status" value="1"/>
</dbReference>
<dbReference type="Pfam" id="PF13968">
    <property type="entry name" value="DUF4220"/>
    <property type="match status" value="1"/>
</dbReference>
<keyword evidence="2" id="KW-0472">Membrane</keyword>
<feature type="transmembrane region" description="Helical" evidence="2">
    <location>
        <begin position="160"/>
        <end position="181"/>
    </location>
</feature>
<dbReference type="InterPro" id="IPR025315">
    <property type="entry name" value="DUF4220"/>
</dbReference>
<keyword evidence="2" id="KW-0812">Transmembrane</keyword>
<sequence length="861" mass="96621">MSLSVAPQPEAKVILSVAYKCYSSAGNRVITFDGHADVNQHDVFRISKSRNMFTVLRWNAAGAYNDMMSSDSNSTMPVWLDWAIRDNGALSCATAKNSTRYACVSPNSDCVDSVNGPGYYCTDASKASRATPTKIKPDAPLFLLLAGSILRRNISKVLRILLWLAYVGADAVAVFGLGLISHYGEKKCQLRGPSFGDAQPFLWIPFLLVHLGGQDSITAYSIEDNNLWLRHLLTLGIQGSVALYISWKSIDILDNSHVLIPAALTFISGIIKYGERIWALRSGSRGGLAKSSMNTKSEPFGKSNKEYMYAHEVVLHAQGLLIGRTVLQLGGLASVNLFVHLFSDFQGDAKHRIVVMELAMMFDLLYTKARVLHKRVGRILRFSAQICMVFAFVIFLVMSDKHVQNHDRLNVGITYTLFVGAIIMELCSVAMAIASPWTKARLGEDSFLHWLFISNACSIFMAIQWNKMMRWLSSDTIGQCNYLDCIMNAPKSRVLCAVISELGLGGQWKNLWHVNRIKSNGVVEDVERWFDRIQDDFQWQRVNQTRLSYTLSLPFENALYRLHIFTDYHICWHFDNNPECTINYSNDTVKQDLLRLKEDCEKLSNYMFYLKQVRPSMLPVSVAPYDDGRLVPRPREPGTKLQQAKDHANMDDVGITAEFAACPFDHVQTEEDLRASLEDIKEIWIRLLVYAAGKCGGELHARQLGEGGELLSFVWLLMVHHDLGDAARREYKLLISDHRNIPEPGFLVPSEGNRWTQSGGPRYAFDFRPPNMRGQERRQIPRLEPHIKKFIIDVHQTGCFFVAQSLAVLLSQLQDGDEGGTSSREAEGDEAGTSRQAEGDDGAGTSRQAEGDEGEAPQEIH</sequence>
<dbReference type="InterPro" id="IPR007658">
    <property type="entry name" value="DUF594"/>
</dbReference>
<feature type="domain" description="DUF4220" evidence="3">
    <location>
        <begin position="163"/>
        <end position="484"/>
    </location>
</feature>
<feature type="transmembrane region" description="Helical" evidence="2">
    <location>
        <begin position="379"/>
        <end position="398"/>
    </location>
</feature>
<evidence type="ECO:0000313" key="4">
    <source>
        <dbReference type="EMBL" id="KAF8690419.1"/>
    </source>
</evidence>
<proteinExistence type="predicted"/>
<feature type="transmembrane region" description="Helical" evidence="2">
    <location>
        <begin position="413"/>
        <end position="435"/>
    </location>
</feature>